<dbReference type="InterPro" id="IPR001179">
    <property type="entry name" value="PPIase_FKBP_dom"/>
</dbReference>
<dbReference type="AlphaFoldDB" id="A0A9W6P895"/>
<dbReference type="EC" id="5.2.1.8" evidence="3 6"/>
<feature type="signal peptide" evidence="8">
    <location>
        <begin position="1"/>
        <end position="24"/>
    </location>
</feature>
<dbReference type="Proteomes" id="UP001165092">
    <property type="component" value="Unassembled WGS sequence"/>
</dbReference>
<comment type="similarity">
    <text evidence="2">Belongs to the FKBP-type PPIase family.</text>
</comment>
<dbReference type="GO" id="GO:0003755">
    <property type="term" value="F:peptidyl-prolyl cis-trans isomerase activity"/>
    <property type="evidence" value="ECO:0007669"/>
    <property type="project" value="UniProtKB-KW"/>
</dbReference>
<dbReference type="SUPFAM" id="SSF54534">
    <property type="entry name" value="FKBP-like"/>
    <property type="match status" value="1"/>
</dbReference>
<evidence type="ECO:0000313" key="11">
    <source>
        <dbReference type="Proteomes" id="UP001165092"/>
    </source>
</evidence>
<keyword evidence="11" id="KW-1185">Reference proteome</keyword>
<keyword evidence="8" id="KW-0732">Signal</keyword>
<evidence type="ECO:0000256" key="7">
    <source>
        <dbReference type="SAM" id="MobiDB-lite"/>
    </source>
</evidence>
<evidence type="ECO:0000256" key="8">
    <source>
        <dbReference type="SAM" id="SignalP"/>
    </source>
</evidence>
<evidence type="ECO:0000259" key="9">
    <source>
        <dbReference type="PROSITE" id="PS50059"/>
    </source>
</evidence>
<dbReference type="InterPro" id="IPR046357">
    <property type="entry name" value="PPIase_dom_sf"/>
</dbReference>
<comment type="catalytic activity">
    <reaction evidence="1 6">
        <text>[protein]-peptidylproline (omega=180) = [protein]-peptidylproline (omega=0)</text>
        <dbReference type="Rhea" id="RHEA:16237"/>
        <dbReference type="Rhea" id="RHEA-COMP:10747"/>
        <dbReference type="Rhea" id="RHEA-COMP:10748"/>
        <dbReference type="ChEBI" id="CHEBI:83833"/>
        <dbReference type="ChEBI" id="CHEBI:83834"/>
        <dbReference type="EC" id="5.2.1.8"/>
    </reaction>
</comment>
<organism evidence="10 11">
    <name type="scientific">Nocardiopsis ansamitocini</name>
    <dbReference type="NCBI Taxonomy" id="1670832"/>
    <lineage>
        <taxon>Bacteria</taxon>
        <taxon>Bacillati</taxon>
        <taxon>Actinomycetota</taxon>
        <taxon>Actinomycetes</taxon>
        <taxon>Streptosporangiales</taxon>
        <taxon>Nocardiopsidaceae</taxon>
        <taxon>Nocardiopsis</taxon>
    </lineage>
</organism>
<proteinExistence type="inferred from homology"/>
<feature type="compositionally biased region" description="Low complexity" evidence="7">
    <location>
        <begin position="344"/>
        <end position="355"/>
    </location>
</feature>
<dbReference type="Pfam" id="PF00254">
    <property type="entry name" value="FKBP_C"/>
    <property type="match status" value="1"/>
</dbReference>
<keyword evidence="5 6" id="KW-0413">Isomerase</keyword>
<gene>
    <name evidence="10" type="ORF">Nans01_31820</name>
</gene>
<evidence type="ECO:0000256" key="5">
    <source>
        <dbReference type="ARBA" id="ARBA00023235"/>
    </source>
</evidence>
<evidence type="ECO:0000256" key="3">
    <source>
        <dbReference type="ARBA" id="ARBA00013194"/>
    </source>
</evidence>
<evidence type="ECO:0000256" key="4">
    <source>
        <dbReference type="ARBA" id="ARBA00023110"/>
    </source>
</evidence>
<dbReference type="PANTHER" id="PTHR43811:SF19">
    <property type="entry name" value="39 KDA FK506-BINDING NUCLEAR PROTEIN"/>
    <property type="match status" value="1"/>
</dbReference>
<dbReference type="PANTHER" id="PTHR43811">
    <property type="entry name" value="FKBP-TYPE PEPTIDYL-PROLYL CIS-TRANS ISOMERASE FKPA"/>
    <property type="match status" value="1"/>
</dbReference>
<evidence type="ECO:0000313" key="10">
    <source>
        <dbReference type="EMBL" id="GLU48831.1"/>
    </source>
</evidence>
<feature type="chain" id="PRO_5040993061" description="peptidylprolyl isomerase" evidence="8">
    <location>
        <begin position="25"/>
        <end position="355"/>
    </location>
</feature>
<feature type="region of interest" description="Disordered" evidence="7">
    <location>
        <begin position="184"/>
        <end position="205"/>
    </location>
</feature>
<sequence>MRRRAAAALAVPFSALLLAVSSCGYVPDDWKTPVFMRSDDGYDSRLPTVTGNVGEEPEIAFPDSAPPEEQLTGVARKGKSEGALVRADDLVLVHITDYQWTGPGEGELTQSSYEAGAPMLLNLTEMTPELANAMVDQPMDTRVVFAFPPVDEAQAEQAAAAGQEVPEGGAVAVVDITARYGKGDVVPGEQTTDGGGDLPTAPDPGRAIPEITIPEDTDPPGDLEIVPLIEGDGPEVTAEQQVVTQYTGVRWDDGAVFDSTWNPGKDGTPFTFQVGTGGVIKGWDEGLVGQKVGSRLMLVIPEDLAYGEDAEASGAPAGTLVFVIDILGAVDPQPQPEAEPEASPEPSAEPSADAE</sequence>
<reference evidence="10" key="1">
    <citation type="submission" date="2023-02" db="EMBL/GenBank/DDBJ databases">
        <title>Nocardiopsis ansamitocini NBRC 112285.</title>
        <authorList>
            <person name="Ichikawa N."/>
            <person name="Sato H."/>
            <person name="Tonouchi N."/>
        </authorList>
    </citation>
    <scope>NUCLEOTIDE SEQUENCE</scope>
    <source>
        <strain evidence="10">NBRC 112285</strain>
    </source>
</reference>
<dbReference type="PROSITE" id="PS50059">
    <property type="entry name" value="FKBP_PPIASE"/>
    <property type="match status" value="1"/>
</dbReference>
<dbReference type="RefSeq" id="WP_285760302.1">
    <property type="nucleotide sequence ID" value="NZ_BSQG01000005.1"/>
</dbReference>
<comment type="caution">
    <text evidence="10">The sequence shown here is derived from an EMBL/GenBank/DDBJ whole genome shotgun (WGS) entry which is preliminary data.</text>
</comment>
<dbReference type="EMBL" id="BSQG01000005">
    <property type="protein sequence ID" value="GLU48831.1"/>
    <property type="molecule type" value="Genomic_DNA"/>
</dbReference>
<feature type="domain" description="PPIase FKBP-type" evidence="9">
    <location>
        <begin position="239"/>
        <end position="330"/>
    </location>
</feature>
<accession>A0A9W6P895</accession>
<protein>
    <recommendedName>
        <fullName evidence="3 6">peptidylprolyl isomerase</fullName>
        <ecNumber evidence="3 6">5.2.1.8</ecNumber>
    </recommendedName>
</protein>
<evidence type="ECO:0000256" key="6">
    <source>
        <dbReference type="PROSITE-ProRule" id="PRU00277"/>
    </source>
</evidence>
<dbReference type="Gene3D" id="3.10.50.40">
    <property type="match status" value="1"/>
</dbReference>
<name>A0A9W6P895_9ACTN</name>
<evidence type="ECO:0000256" key="2">
    <source>
        <dbReference type="ARBA" id="ARBA00006577"/>
    </source>
</evidence>
<feature type="region of interest" description="Disordered" evidence="7">
    <location>
        <begin position="331"/>
        <end position="355"/>
    </location>
</feature>
<dbReference type="PROSITE" id="PS51257">
    <property type="entry name" value="PROKAR_LIPOPROTEIN"/>
    <property type="match status" value="1"/>
</dbReference>
<keyword evidence="4 6" id="KW-0697">Rotamase</keyword>
<evidence type="ECO:0000256" key="1">
    <source>
        <dbReference type="ARBA" id="ARBA00000971"/>
    </source>
</evidence>